<reference evidence="1 4" key="2">
    <citation type="journal article" date="2019" name="Nat. Med.">
        <title>A library of human gut bacterial isolates paired with longitudinal multiomics data enables mechanistic microbiome research.</title>
        <authorList>
            <person name="Poyet M."/>
            <person name="Groussin M."/>
            <person name="Gibbons S.M."/>
            <person name="Avila-Pacheco J."/>
            <person name="Jiang X."/>
            <person name="Kearney S.M."/>
            <person name="Perrotta A.R."/>
            <person name="Berdy B."/>
            <person name="Zhao S."/>
            <person name="Lieberman T.D."/>
            <person name="Swanson P.K."/>
            <person name="Smith M."/>
            <person name="Roesemann S."/>
            <person name="Alexander J.E."/>
            <person name="Rich S.A."/>
            <person name="Livny J."/>
            <person name="Vlamakis H."/>
            <person name="Clish C."/>
            <person name="Bullock K."/>
            <person name="Deik A."/>
            <person name="Scott J."/>
            <person name="Pierce K.A."/>
            <person name="Xavier R.J."/>
            <person name="Alm E.J."/>
        </authorList>
    </citation>
    <scope>NUCLEOTIDE SEQUENCE [LARGE SCALE GENOMIC DNA]</scope>
    <source>
        <strain evidence="1 4">BIOML-A31</strain>
    </source>
</reference>
<dbReference type="AlphaFoldDB" id="A0A412FV69"/>
<reference evidence="2 3" key="1">
    <citation type="submission" date="2018-08" db="EMBL/GenBank/DDBJ databases">
        <title>A genome reference for cultivated species of the human gut microbiota.</title>
        <authorList>
            <person name="Zou Y."/>
            <person name="Xue W."/>
            <person name="Luo G."/>
        </authorList>
    </citation>
    <scope>NUCLEOTIDE SEQUENCE [LARGE SCALE GENOMIC DNA]</scope>
    <source>
        <strain evidence="2 3">AF24-29LB</strain>
    </source>
</reference>
<dbReference type="PROSITE" id="PS51257">
    <property type="entry name" value="PROKAR_LIPOPROTEIN"/>
    <property type="match status" value="1"/>
</dbReference>
<evidence type="ECO:0000313" key="4">
    <source>
        <dbReference type="Proteomes" id="UP000475905"/>
    </source>
</evidence>
<accession>A0A412FV69</accession>
<evidence type="ECO:0000313" key="1">
    <source>
        <dbReference type="EMBL" id="KAA5465422.1"/>
    </source>
</evidence>
<dbReference type="EMBL" id="VVYP01000003">
    <property type="protein sequence ID" value="KAA5465422.1"/>
    <property type="molecule type" value="Genomic_DNA"/>
</dbReference>
<dbReference type="Proteomes" id="UP000284205">
    <property type="component" value="Unassembled WGS sequence"/>
</dbReference>
<evidence type="ECO:0008006" key="5">
    <source>
        <dbReference type="Google" id="ProtNLM"/>
    </source>
</evidence>
<protein>
    <recommendedName>
        <fullName evidence="5">PKD-like family protein</fullName>
    </recommendedName>
</protein>
<organism evidence="2 3">
    <name type="scientific">Bacteroides caccae</name>
    <dbReference type="NCBI Taxonomy" id="47678"/>
    <lineage>
        <taxon>Bacteria</taxon>
        <taxon>Pseudomonadati</taxon>
        <taxon>Bacteroidota</taxon>
        <taxon>Bacteroidia</taxon>
        <taxon>Bacteroidales</taxon>
        <taxon>Bacteroidaceae</taxon>
        <taxon>Bacteroides</taxon>
    </lineage>
</organism>
<sequence>MMDMKYIIDLRIIIVCAGILSLFACNEDKGNYDYEAINRVTEIANIQESYSVEVGERLLITPELNTTSGNMDNLDYTWYYKSGSAWNVLQEGKDFDFVIADPIGSPNSTYTCAFEAKNKVTDIAYRQIFSIRVSGTFNKGYVLLYEKEDGFDMGMVVQNSQNQYIPKYNILASTAPSLQRGGVKPYELNIFADPTAPHPYQPDGSNRSVYLLTDHYTTRLKVADFSWDSSYDISNSVENGSPLHQEYVSTGQPIVAEKMKVGYFSTSSGIKPHVYVYVKDDNGQGNWYLHNTYPVYYFFSYPMNAYRTGNTVYDSERYEPAPFISCGNRITLFFDQEQNKFSCQTTYRSSNDFSTSFFFTEDFLDESSDHIFNFDDKNEGLLYMGERYTSIAKMTSFAFLKQSNGTFRYIEYGLPSNTTALVTKDNKLRTCIFDASTGIDHAKFIAAAPEPNNAFIYYATEDNRVFYADVSGSNAVVREITDAVLPEGYNEITALKFMIPSTSSKYLGIATYNSSLGKDEGGRIDFYSMPNASSGALAIATHKVNDDETIEMSWKGFGKIVGMDYKP</sequence>
<gene>
    <name evidence="2" type="ORF">DWY26_09520</name>
    <name evidence="1" type="ORF">F2Y36_03680</name>
</gene>
<dbReference type="InterPro" id="IPR032183">
    <property type="entry name" value="PKD-like"/>
</dbReference>
<evidence type="ECO:0000313" key="2">
    <source>
        <dbReference type="EMBL" id="RGR72030.1"/>
    </source>
</evidence>
<comment type="caution">
    <text evidence="2">The sequence shown here is derived from an EMBL/GenBank/DDBJ whole genome shotgun (WGS) entry which is preliminary data.</text>
</comment>
<proteinExistence type="predicted"/>
<dbReference type="EMBL" id="QRUO01000007">
    <property type="protein sequence ID" value="RGR72030.1"/>
    <property type="molecule type" value="Genomic_DNA"/>
</dbReference>
<dbReference type="Proteomes" id="UP000475905">
    <property type="component" value="Unassembled WGS sequence"/>
</dbReference>
<name>A0A412FV69_9BACE</name>
<dbReference type="Pfam" id="PF16407">
    <property type="entry name" value="PKD_2"/>
    <property type="match status" value="1"/>
</dbReference>
<evidence type="ECO:0000313" key="3">
    <source>
        <dbReference type="Proteomes" id="UP000284205"/>
    </source>
</evidence>